<accession>A0A2P6SQC4</accession>
<dbReference type="Proteomes" id="UP000238479">
    <property type="component" value="Unassembled WGS sequence"/>
</dbReference>
<organism evidence="1 2">
    <name type="scientific">Rosa chinensis</name>
    <name type="common">China rose</name>
    <dbReference type="NCBI Taxonomy" id="74649"/>
    <lineage>
        <taxon>Eukaryota</taxon>
        <taxon>Viridiplantae</taxon>
        <taxon>Streptophyta</taxon>
        <taxon>Embryophyta</taxon>
        <taxon>Tracheophyta</taxon>
        <taxon>Spermatophyta</taxon>
        <taxon>Magnoliopsida</taxon>
        <taxon>eudicotyledons</taxon>
        <taxon>Gunneridae</taxon>
        <taxon>Pentapetalae</taxon>
        <taxon>rosids</taxon>
        <taxon>fabids</taxon>
        <taxon>Rosales</taxon>
        <taxon>Rosaceae</taxon>
        <taxon>Rosoideae</taxon>
        <taxon>Rosoideae incertae sedis</taxon>
        <taxon>Rosa</taxon>
    </lineage>
</organism>
<gene>
    <name evidence="1" type="ORF">RchiOBHm_Chr0c32g0501601</name>
</gene>
<comment type="caution">
    <text evidence="1">The sequence shown here is derived from an EMBL/GenBank/DDBJ whole genome shotgun (WGS) entry which is preliminary data.</text>
</comment>
<sequence length="58" mass="6376">MIGLVLAGPEITKLVSCMSVALTSVVTGSNMNSLVFHHWIRWLNYSGNQSKELENNGK</sequence>
<keyword evidence="2" id="KW-1185">Reference proteome</keyword>
<dbReference type="Gramene" id="PRQ60851">
    <property type="protein sequence ID" value="PRQ60851"/>
    <property type="gene ID" value="RchiOBHm_Chr0c32g0501601"/>
</dbReference>
<name>A0A2P6SQC4_ROSCH</name>
<dbReference type="AlphaFoldDB" id="A0A2P6SQC4"/>
<proteinExistence type="predicted"/>
<dbReference type="EMBL" id="PDCK01000029">
    <property type="protein sequence ID" value="PRQ60851.1"/>
    <property type="molecule type" value="Genomic_DNA"/>
</dbReference>
<evidence type="ECO:0000313" key="2">
    <source>
        <dbReference type="Proteomes" id="UP000238479"/>
    </source>
</evidence>
<reference evidence="1 2" key="1">
    <citation type="journal article" date="2018" name="Nat. Genet.">
        <title>The Rosa genome provides new insights in the design of modern roses.</title>
        <authorList>
            <person name="Bendahmane M."/>
        </authorList>
    </citation>
    <scope>NUCLEOTIDE SEQUENCE [LARGE SCALE GENOMIC DNA]</scope>
    <source>
        <strain evidence="2">cv. Old Blush</strain>
    </source>
</reference>
<protein>
    <submittedName>
        <fullName evidence="1">Uncharacterized protein</fullName>
    </submittedName>
</protein>
<evidence type="ECO:0000313" key="1">
    <source>
        <dbReference type="EMBL" id="PRQ60851.1"/>
    </source>
</evidence>